<dbReference type="InterPro" id="IPR027027">
    <property type="entry name" value="GOSR2/Membrin/Bos1"/>
</dbReference>
<reference evidence="12" key="1">
    <citation type="submission" date="2022-01" db="EMBL/GenBank/DDBJ databases">
        <authorList>
            <person name="King R."/>
        </authorList>
    </citation>
    <scope>NUCLEOTIDE SEQUENCE</scope>
</reference>
<keyword evidence="5 11" id="KW-0812">Transmembrane</keyword>
<dbReference type="GO" id="GO:0006888">
    <property type="term" value="P:endoplasmic reticulum to Golgi vesicle-mediated transport"/>
    <property type="evidence" value="ECO:0007669"/>
    <property type="project" value="InterPro"/>
</dbReference>
<sequence>MTDVYQGLTRKARSLESEIDEKLNDFSKLCKMHKHRSKYLRLSESAMLNDDVVLTESTEIRRLIDELGEINDELGEVISPINFDEVQTHTRQIHRERLMHYKSELKGILDHYHFDKEKEELFSRQYETQKNSLNRRLELNLKENEHLLSSERLIDDQINIAVETRENLISQRLTMKRLQVRLHDIANRFPVVNSLVNRINIHKRRDSIIIGIVIFICTLLLLSYAFH</sequence>
<keyword evidence="9 10" id="KW-0472">Membrane</keyword>
<dbReference type="AlphaFoldDB" id="A0A9P0H3G4"/>
<gene>
    <name evidence="12" type="ORF">NEZAVI_LOCUS3416</name>
</gene>
<dbReference type="EMBL" id="OV725078">
    <property type="protein sequence ID" value="CAH1392625.1"/>
    <property type="molecule type" value="Genomic_DNA"/>
</dbReference>
<dbReference type="GO" id="GO:0031201">
    <property type="term" value="C:SNARE complex"/>
    <property type="evidence" value="ECO:0007669"/>
    <property type="project" value="TreeGrafter"/>
</dbReference>
<keyword evidence="6 10" id="KW-0653">Protein transport</keyword>
<evidence type="ECO:0000256" key="5">
    <source>
        <dbReference type="ARBA" id="ARBA00022692"/>
    </source>
</evidence>
<evidence type="ECO:0000313" key="12">
    <source>
        <dbReference type="EMBL" id="CAH1392625.1"/>
    </source>
</evidence>
<dbReference type="Proteomes" id="UP001152798">
    <property type="component" value="Chromosome 2"/>
</dbReference>
<dbReference type="OrthoDB" id="422156at2759"/>
<protein>
    <recommendedName>
        <fullName evidence="3">Golgi SNAP receptor complex member 1</fullName>
    </recommendedName>
</protein>
<evidence type="ECO:0000256" key="8">
    <source>
        <dbReference type="ARBA" id="ARBA00023034"/>
    </source>
</evidence>
<evidence type="ECO:0000256" key="7">
    <source>
        <dbReference type="ARBA" id="ARBA00022989"/>
    </source>
</evidence>
<evidence type="ECO:0000256" key="10">
    <source>
        <dbReference type="PIRNR" id="PIRNR028865"/>
    </source>
</evidence>
<evidence type="ECO:0000256" key="9">
    <source>
        <dbReference type="ARBA" id="ARBA00023136"/>
    </source>
</evidence>
<keyword evidence="8" id="KW-0333">Golgi apparatus</keyword>
<dbReference type="InterPro" id="IPR023601">
    <property type="entry name" value="Golgi_SNAP_su1"/>
</dbReference>
<dbReference type="GO" id="GO:0006906">
    <property type="term" value="P:vesicle fusion"/>
    <property type="evidence" value="ECO:0007669"/>
    <property type="project" value="TreeGrafter"/>
</dbReference>
<evidence type="ECO:0000313" key="13">
    <source>
        <dbReference type="Proteomes" id="UP001152798"/>
    </source>
</evidence>
<comment type="function">
    <text evidence="10">Involved in transport of proteins from the cis/medial-Golgi to the trans-Golgi network.</text>
</comment>
<organism evidence="12 13">
    <name type="scientific">Nezara viridula</name>
    <name type="common">Southern green stink bug</name>
    <name type="synonym">Cimex viridulus</name>
    <dbReference type="NCBI Taxonomy" id="85310"/>
    <lineage>
        <taxon>Eukaryota</taxon>
        <taxon>Metazoa</taxon>
        <taxon>Ecdysozoa</taxon>
        <taxon>Arthropoda</taxon>
        <taxon>Hexapoda</taxon>
        <taxon>Insecta</taxon>
        <taxon>Pterygota</taxon>
        <taxon>Neoptera</taxon>
        <taxon>Paraneoptera</taxon>
        <taxon>Hemiptera</taxon>
        <taxon>Heteroptera</taxon>
        <taxon>Panheteroptera</taxon>
        <taxon>Pentatomomorpha</taxon>
        <taxon>Pentatomoidea</taxon>
        <taxon>Pentatomidae</taxon>
        <taxon>Pentatominae</taxon>
        <taxon>Nezara</taxon>
    </lineage>
</organism>
<keyword evidence="13" id="KW-1185">Reference proteome</keyword>
<dbReference type="GO" id="GO:0000139">
    <property type="term" value="C:Golgi membrane"/>
    <property type="evidence" value="ECO:0007669"/>
    <property type="project" value="UniProtKB-SubCell"/>
</dbReference>
<evidence type="ECO:0000256" key="1">
    <source>
        <dbReference type="ARBA" id="ARBA00004409"/>
    </source>
</evidence>
<comment type="similarity">
    <text evidence="2">Belongs to the GOSR1 family.</text>
</comment>
<dbReference type="GO" id="GO:0048219">
    <property type="term" value="P:inter-Golgi cisterna vesicle-mediated transport"/>
    <property type="evidence" value="ECO:0007669"/>
    <property type="project" value="TreeGrafter"/>
</dbReference>
<proteinExistence type="inferred from homology"/>
<dbReference type="PANTHER" id="PTHR21094">
    <property type="entry name" value="GOS-28 SNARE- RELATED"/>
    <property type="match status" value="1"/>
</dbReference>
<accession>A0A9P0H3G4</accession>
<dbReference type="Pfam" id="PF12352">
    <property type="entry name" value="V-SNARE_C"/>
    <property type="match status" value="1"/>
</dbReference>
<comment type="similarity">
    <text evidence="10">Belongs to the GOSR2 family.</text>
</comment>
<evidence type="ECO:0000256" key="11">
    <source>
        <dbReference type="SAM" id="Phobius"/>
    </source>
</evidence>
<dbReference type="GO" id="GO:0005801">
    <property type="term" value="C:cis-Golgi network"/>
    <property type="evidence" value="ECO:0007669"/>
    <property type="project" value="InterPro"/>
</dbReference>
<feature type="transmembrane region" description="Helical" evidence="11">
    <location>
        <begin position="208"/>
        <end position="226"/>
    </location>
</feature>
<evidence type="ECO:0000256" key="2">
    <source>
        <dbReference type="ARBA" id="ARBA00008473"/>
    </source>
</evidence>
<dbReference type="GO" id="GO:0015031">
    <property type="term" value="P:protein transport"/>
    <property type="evidence" value="ECO:0007669"/>
    <property type="project" value="UniProtKB-KW"/>
</dbReference>
<dbReference type="GO" id="GO:0005797">
    <property type="term" value="C:Golgi medial cisterna"/>
    <property type="evidence" value="ECO:0007669"/>
    <property type="project" value="TreeGrafter"/>
</dbReference>
<evidence type="ECO:0000256" key="4">
    <source>
        <dbReference type="ARBA" id="ARBA00022448"/>
    </source>
</evidence>
<evidence type="ECO:0000256" key="6">
    <source>
        <dbReference type="ARBA" id="ARBA00022927"/>
    </source>
</evidence>
<evidence type="ECO:0000256" key="3">
    <source>
        <dbReference type="ARBA" id="ARBA00015612"/>
    </source>
</evidence>
<dbReference type="GO" id="GO:0005484">
    <property type="term" value="F:SNAP receptor activity"/>
    <property type="evidence" value="ECO:0007669"/>
    <property type="project" value="InterPro"/>
</dbReference>
<keyword evidence="4 10" id="KW-0813">Transport</keyword>
<dbReference type="PIRSF" id="PIRSF028865">
    <property type="entry name" value="Membrin-2"/>
    <property type="match status" value="1"/>
</dbReference>
<keyword evidence="7 11" id="KW-1133">Transmembrane helix</keyword>
<comment type="subcellular location">
    <subcellularLocation>
        <location evidence="1">Golgi apparatus membrane</location>
        <topology evidence="1">Single-pass type IV membrane protein</topology>
    </subcellularLocation>
</comment>
<dbReference type="PANTHER" id="PTHR21094:SF2">
    <property type="entry name" value="GOLGI SNAP RECEPTOR COMPLEX MEMBER 1"/>
    <property type="match status" value="1"/>
</dbReference>
<name>A0A9P0H3G4_NEZVI</name>